<dbReference type="Proteomes" id="UP001054837">
    <property type="component" value="Unassembled WGS sequence"/>
</dbReference>
<dbReference type="InterPro" id="IPR000859">
    <property type="entry name" value="CUB_dom"/>
</dbReference>
<dbReference type="Pfam" id="PF00431">
    <property type="entry name" value="CUB"/>
    <property type="match status" value="1"/>
</dbReference>
<proteinExistence type="predicted"/>
<dbReference type="Gene3D" id="2.60.120.290">
    <property type="entry name" value="Spermadhesin, CUB domain"/>
    <property type="match status" value="1"/>
</dbReference>
<dbReference type="InterPro" id="IPR035914">
    <property type="entry name" value="Sperma_CUB_dom_sf"/>
</dbReference>
<accession>A0AAV4RD06</accession>
<keyword evidence="1" id="KW-1015">Disulfide bond</keyword>
<comment type="caution">
    <text evidence="2">Lacks conserved residue(s) required for the propagation of feature annotation.</text>
</comment>
<dbReference type="PROSITE" id="PS01180">
    <property type="entry name" value="CUB"/>
    <property type="match status" value="1"/>
</dbReference>
<dbReference type="PANTHER" id="PTHR47537">
    <property type="entry name" value="CUBILIN"/>
    <property type="match status" value="1"/>
</dbReference>
<reference evidence="4 5" key="1">
    <citation type="submission" date="2021-06" db="EMBL/GenBank/DDBJ databases">
        <title>Caerostris darwini draft genome.</title>
        <authorList>
            <person name="Kono N."/>
            <person name="Arakawa K."/>
        </authorList>
    </citation>
    <scope>NUCLEOTIDE SEQUENCE [LARGE SCALE GENOMIC DNA]</scope>
</reference>
<dbReference type="CDD" id="cd00041">
    <property type="entry name" value="CUB"/>
    <property type="match status" value="1"/>
</dbReference>
<protein>
    <recommendedName>
        <fullName evidence="3">CUB domain-containing protein</fullName>
    </recommendedName>
</protein>
<organism evidence="4 5">
    <name type="scientific">Caerostris darwini</name>
    <dbReference type="NCBI Taxonomy" id="1538125"/>
    <lineage>
        <taxon>Eukaryota</taxon>
        <taxon>Metazoa</taxon>
        <taxon>Ecdysozoa</taxon>
        <taxon>Arthropoda</taxon>
        <taxon>Chelicerata</taxon>
        <taxon>Arachnida</taxon>
        <taxon>Araneae</taxon>
        <taxon>Araneomorphae</taxon>
        <taxon>Entelegynae</taxon>
        <taxon>Araneoidea</taxon>
        <taxon>Araneidae</taxon>
        <taxon>Caerostris</taxon>
    </lineage>
</organism>
<dbReference type="InterPro" id="IPR053207">
    <property type="entry name" value="Non-NMDA_GluR_Accessory"/>
</dbReference>
<comment type="caution">
    <text evidence="4">The sequence shown here is derived from an EMBL/GenBank/DDBJ whole genome shotgun (WGS) entry which is preliminary data.</text>
</comment>
<dbReference type="SMART" id="SM00042">
    <property type="entry name" value="CUB"/>
    <property type="match status" value="1"/>
</dbReference>
<dbReference type="EMBL" id="BPLQ01005964">
    <property type="protein sequence ID" value="GIY18899.1"/>
    <property type="molecule type" value="Genomic_DNA"/>
</dbReference>
<feature type="domain" description="CUB" evidence="3">
    <location>
        <begin position="46"/>
        <end position="164"/>
    </location>
</feature>
<evidence type="ECO:0000256" key="1">
    <source>
        <dbReference type="ARBA" id="ARBA00023157"/>
    </source>
</evidence>
<evidence type="ECO:0000313" key="5">
    <source>
        <dbReference type="Proteomes" id="UP001054837"/>
    </source>
</evidence>
<dbReference type="AlphaFoldDB" id="A0AAV4RD06"/>
<evidence type="ECO:0000256" key="2">
    <source>
        <dbReference type="PROSITE-ProRule" id="PRU00059"/>
    </source>
</evidence>
<dbReference type="GO" id="GO:0005886">
    <property type="term" value="C:plasma membrane"/>
    <property type="evidence" value="ECO:0007669"/>
    <property type="project" value="TreeGrafter"/>
</dbReference>
<evidence type="ECO:0000259" key="3">
    <source>
        <dbReference type="PROSITE" id="PS01180"/>
    </source>
</evidence>
<dbReference type="SUPFAM" id="SSF49854">
    <property type="entry name" value="Spermadhesin, CUB domain"/>
    <property type="match status" value="1"/>
</dbReference>
<gene>
    <name evidence="4" type="ORF">CDAR_557871</name>
</gene>
<sequence>MTLRRVIESPTSFILLFTRLCPANELTGSPSLQSRWVLWLEKYSKCIFEFHSHQSAQGNFSSPLFPGNYSESLECVYNFQGKEHETLRLTFHEFQLEQPFVKGCLTDYIDVSTITIIGNKFLVGRYCGDTIPGSMLFMNPHAEIIFKTNLVVHGKGFHGSYHFQDESECFLLFQTYAVLALRTKD</sequence>
<keyword evidence="5" id="KW-1185">Reference proteome</keyword>
<dbReference type="PANTHER" id="PTHR47537:SF2">
    <property type="entry name" value="CUBILIN"/>
    <property type="match status" value="1"/>
</dbReference>
<name>A0AAV4RD06_9ARAC</name>
<evidence type="ECO:0000313" key="4">
    <source>
        <dbReference type="EMBL" id="GIY18899.1"/>
    </source>
</evidence>